<dbReference type="InterPro" id="IPR041532">
    <property type="entry name" value="RlmI-like_PUA"/>
</dbReference>
<dbReference type="InterPro" id="IPR036974">
    <property type="entry name" value="PUA_sf"/>
</dbReference>
<dbReference type="InterPro" id="IPR029063">
    <property type="entry name" value="SAM-dependent_MTases_sf"/>
</dbReference>
<evidence type="ECO:0000256" key="2">
    <source>
        <dbReference type="ARBA" id="ARBA00022490"/>
    </source>
</evidence>
<feature type="domain" description="S-adenosylmethionine-dependent methyltransferase" evidence="7">
    <location>
        <begin position="189"/>
        <end position="341"/>
    </location>
</feature>
<dbReference type="Gene3D" id="3.40.50.150">
    <property type="entry name" value="Vaccinia Virus protein VP39"/>
    <property type="match status" value="1"/>
</dbReference>
<dbReference type="PANTHER" id="PTHR42873">
    <property type="entry name" value="RIBOSOMAL RNA LARGE SUBUNIT METHYLTRANSFERASE"/>
    <property type="match status" value="1"/>
</dbReference>
<evidence type="ECO:0000259" key="7">
    <source>
        <dbReference type="Pfam" id="PF10672"/>
    </source>
</evidence>
<evidence type="ECO:0000256" key="5">
    <source>
        <dbReference type="ARBA" id="ARBA00022691"/>
    </source>
</evidence>
<dbReference type="CDD" id="cd21153">
    <property type="entry name" value="PUA_RlmI"/>
    <property type="match status" value="1"/>
</dbReference>
<evidence type="ECO:0000256" key="6">
    <source>
        <dbReference type="ARBA" id="ARBA00038091"/>
    </source>
</evidence>
<organism evidence="9 10">
    <name type="scientific">Methylacidiphilum caldifontis</name>
    <dbReference type="NCBI Taxonomy" id="2795386"/>
    <lineage>
        <taxon>Bacteria</taxon>
        <taxon>Pseudomonadati</taxon>
        <taxon>Verrucomicrobiota</taxon>
        <taxon>Methylacidiphilae</taxon>
        <taxon>Methylacidiphilales</taxon>
        <taxon>Methylacidiphilaceae</taxon>
        <taxon>Methylacidiphilum (ex Ratnadevi et al. 2023)</taxon>
    </lineage>
</organism>
<comment type="caution">
    <text evidence="9">The sequence shown here is derived from an EMBL/GenBank/DDBJ whole genome shotgun (WGS) entry which is preliminary data.</text>
</comment>
<evidence type="ECO:0000256" key="3">
    <source>
        <dbReference type="ARBA" id="ARBA00022603"/>
    </source>
</evidence>
<evidence type="ECO:0000256" key="1">
    <source>
        <dbReference type="ARBA" id="ARBA00004496"/>
    </source>
</evidence>
<evidence type="ECO:0000259" key="8">
    <source>
        <dbReference type="Pfam" id="PF17785"/>
    </source>
</evidence>
<comment type="subcellular location">
    <subcellularLocation>
        <location evidence="1">Cytoplasm</location>
    </subcellularLocation>
</comment>
<dbReference type="GO" id="GO:0003723">
    <property type="term" value="F:RNA binding"/>
    <property type="evidence" value="ECO:0007669"/>
    <property type="project" value="InterPro"/>
</dbReference>
<dbReference type="RefSeq" id="WP_134439769.1">
    <property type="nucleotide sequence ID" value="NZ_LXQC01000124.1"/>
</dbReference>
<evidence type="ECO:0000313" key="10">
    <source>
        <dbReference type="Proteomes" id="UP000297713"/>
    </source>
</evidence>
<dbReference type="Gene3D" id="2.30.130.10">
    <property type="entry name" value="PUA domain"/>
    <property type="match status" value="1"/>
</dbReference>
<feature type="domain" description="RlmI-like PUA" evidence="8">
    <location>
        <begin position="12"/>
        <end position="75"/>
    </location>
</feature>
<proteinExistence type="inferred from homology"/>
<dbReference type="SUPFAM" id="SSF53335">
    <property type="entry name" value="S-adenosyl-L-methionine-dependent methyltransferases"/>
    <property type="match status" value="1"/>
</dbReference>
<comment type="similarity">
    <text evidence="6">Belongs to the methyltransferase superfamily. RlmI family.</text>
</comment>
<dbReference type="Pfam" id="PF10672">
    <property type="entry name" value="Methyltrans_SAM"/>
    <property type="match status" value="1"/>
</dbReference>
<gene>
    <name evidence="9" type="ORF">A7Q10_06980</name>
</gene>
<name>A0A4Y8PDJ6_9BACT</name>
<dbReference type="CDD" id="cd02440">
    <property type="entry name" value="AdoMet_MTases"/>
    <property type="match status" value="1"/>
</dbReference>
<dbReference type="PROSITE" id="PS50890">
    <property type="entry name" value="PUA"/>
    <property type="match status" value="1"/>
</dbReference>
<reference evidence="9 10" key="1">
    <citation type="submission" date="2016-05" db="EMBL/GenBank/DDBJ databases">
        <title>Diversity and Homogeneity among Thermoacidophilic Verrucomicrobia Methanotrophs Linked with Geographical Origin.</title>
        <authorList>
            <person name="Erikstad H.-A."/>
            <person name="Smestad N.B."/>
            <person name="Ceballos R.M."/>
            <person name="Birkeland N.-K."/>
        </authorList>
    </citation>
    <scope>NUCLEOTIDE SEQUENCE [LARGE SCALE GENOMIC DNA]</scope>
    <source>
        <strain evidence="9 10">Phi</strain>
    </source>
</reference>
<dbReference type="AlphaFoldDB" id="A0A4Y8PDJ6"/>
<dbReference type="GO" id="GO:0008168">
    <property type="term" value="F:methyltransferase activity"/>
    <property type="evidence" value="ECO:0007669"/>
    <property type="project" value="UniProtKB-KW"/>
</dbReference>
<dbReference type="GO" id="GO:0005737">
    <property type="term" value="C:cytoplasm"/>
    <property type="evidence" value="ECO:0007669"/>
    <property type="project" value="UniProtKB-SubCell"/>
</dbReference>
<dbReference type="InterPro" id="IPR019614">
    <property type="entry name" value="SAM-dep_methyl-trfase"/>
</dbReference>
<keyword evidence="2" id="KW-0963">Cytoplasm</keyword>
<accession>A0A4Y8PDJ6</accession>
<dbReference type="CDD" id="cd11572">
    <property type="entry name" value="RlmI_M_like"/>
    <property type="match status" value="1"/>
</dbReference>
<keyword evidence="10" id="KW-1185">Reference proteome</keyword>
<protein>
    <submittedName>
        <fullName evidence="9">SAM-dependent methyltransferase</fullName>
    </submittedName>
</protein>
<dbReference type="InterPro" id="IPR015947">
    <property type="entry name" value="PUA-like_sf"/>
</dbReference>
<sequence length="399" mass="45459">MSLEPTPFAGKVYLLKEGKHRILEGHVWIYRTEIDHYDRHIKDGDVVEVISASGQSLGVGIWNSQSQISVRIYARERLPLNKEIIYSFLTKAFSYREKLFQAKDRNAYRLFWSESDGFPGLVIDKYADWYVVQLLTSGADLKRNEVIEVLKEITKSSNIILRNDAPVRLLEGLPLGKECLGKDIPALYSVCIEGIPILVDLLNGQKTGLYLDQAANYKLISQIAKGKKVLDCFSYQGLFSIFCAQQGAQSCVAVDQSRTAVDIGKENASRLGLKIEWVCENAFDWLRKKEREREKFDLVILDPPSFTKTKAQKDSAFRGYHEIHLRALRLLDSGGFLASFCCSHHITMEEWKELISRACWETSSRLRYLGCLPQSPDHPILFNIPETEYLKGVLAQKID</sequence>
<dbReference type="Pfam" id="PF17785">
    <property type="entry name" value="PUA_3"/>
    <property type="match status" value="1"/>
</dbReference>
<dbReference type="SUPFAM" id="SSF88697">
    <property type="entry name" value="PUA domain-like"/>
    <property type="match status" value="1"/>
</dbReference>
<dbReference type="EMBL" id="LXQC01000124">
    <property type="protein sequence ID" value="TFE69583.1"/>
    <property type="molecule type" value="Genomic_DNA"/>
</dbReference>
<dbReference type="OrthoDB" id="9805492at2"/>
<evidence type="ECO:0000256" key="4">
    <source>
        <dbReference type="ARBA" id="ARBA00022679"/>
    </source>
</evidence>
<keyword evidence="3 9" id="KW-0489">Methyltransferase</keyword>
<dbReference type="Gene3D" id="3.30.750.80">
    <property type="entry name" value="RNA methyltransferase domain (HRMD) like"/>
    <property type="match status" value="1"/>
</dbReference>
<evidence type="ECO:0000313" key="9">
    <source>
        <dbReference type="EMBL" id="TFE69583.1"/>
    </source>
</evidence>
<keyword evidence="4 9" id="KW-0808">Transferase</keyword>
<dbReference type="GO" id="GO:0032259">
    <property type="term" value="P:methylation"/>
    <property type="evidence" value="ECO:0007669"/>
    <property type="project" value="UniProtKB-KW"/>
</dbReference>
<dbReference type="PANTHER" id="PTHR42873:SF1">
    <property type="entry name" value="S-ADENOSYLMETHIONINE-DEPENDENT METHYLTRANSFERASE DOMAIN-CONTAINING PROTEIN"/>
    <property type="match status" value="1"/>
</dbReference>
<dbReference type="Proteomes" id="UP000297713">
    <property type="component" value="Unassembled WGS sequence"/>
</dbReference>
<keyword evidence="5" id="KW-0949">S-adenosyl-L-methionine</keyword>